<comment type="caution">
    <text evidence="1">The sequence shown here is derived from an EMBL/GenBank/DDBJ whole genome shotgun (WGS) entry which is preliminary data.</text>
</comment>
<organism evidence="1 2">
    <name type="scientific">Sutterella parvirubra YIT 11816</name>
    <dbReference type="NCBI Taxonomy" id="762967"/>
    <lineage>
        <taxon>Bacteria</taxon>
        <taxon>Pseudomonadati</taxon>
        <taxon>Pseudomonadota</taxon>
        <taxon>Betaproteobacteria</taxon>
        <taxon>Burkholderiales</taxon>
        <taxon>Sutterellaceae</taxon>
        <taxon>Sutterella</taxon>
    </lineage>
</organism>
<gene>
    <name evidence="1" type="ORF">HMPREF9440_00381</name>
</gene>
<dbReference type="HOGENOM" id="CLU_3174048_0_0_4"/>
<proteinExistence type="predicted"/>
<evidence type="ECO:0000313" key="1">
    <source>
        <dbReference type="EMBL" id="EHY32240.1"/>
    </source>
</evidence>
<keyword evidence="2" id="KW-1185">Reference proteome</keyword>
<sequence length="47" mass="5175">MFPATMPVHATRPIFLADDILRFLGARPLTGRLKKSLFMEGPLPGPP</sequence>
<dbReference type="AlphaFoldDB" id="H3KCD1"/>
<accession>H3KCD1</accession>
<reference evidence="1 2" key="1">
    <citation type="submission" date="2011-11" db="EMBL/GenBank/DDBJ databases">
        <authorList>
            <person name="Weinstock G."/>
            <person name="Sodergren E."/>
            <person name="Clifton S."/>
            <person name="Fulton L."/>
            <person name="Fulton B."/>
            <person name="Courtney L."/>
            <person name="Fronick C."/>
            <person name="Harrison M."/>
            <person name="Strong C."/>
            <person name="Farmer C."/>
            <person name="Delahaunty K."/>
            <person name="Markovic C."/>
            <person name="Hall O."/>
            <person name="Minx P."/>
            <person name="Tomlinson C."/>
            <person name="Mitreva M."/>
            <person name="Hou S."/>
            <person name="Chen J."/>
            <person name="Wollam A."/>
            <person name="Pepin K.H."/>
            <person name="Johnson M."/>
            <person name="Bhonagiri V."/>
            <person name="Zhang X."/>
            <person name="Suruliraj S."/>
            <person name="Warren W."/>
            <person name="Chinwalla A."/>
            <person name="Mardis E.R."/>
            <person name="Wilson R.K."/>
        </authorList>
    </citation>
    <scope>NUCLEOTIDE SEQUENCE [LARGE SCALE GENOMIC DNA]</scope>
    <source>
        <strain evidence="1 2">YIT 11816</strain>
    </source>
</reference>
<dbReference type="EMBL" id="AFBQ01000043">
    <property type="protein sequence ID" value="EHY32240.1"/>
    <property type="molecule type" value="Genomic_DNA"/>
</dbReference>
<protein>
    <submittedName>
        <fullName evidence="1">Uncharacterized protein</fullName>
    </submittedName>
</protein>
<dbReference type="STRING" id="762967.HMPREF9440_00381"/>
<dbReference type="Proteomes" id="UP000004956">
    <property type="component" value="Unassembled WGS sequence"/>
</dbReference>
<evidence type="ECO:0000313" key="2">
    <source>
        <dbReference type="Proteomes" id="UP000004956"/>
    </source>
</evidence>
<name>H3KCD1_9BURK</name>